<dbReference type="GO" id="GO:0016491">
    <property type="term" value="F:oxidoreductase activity"/>
    <property type="evidence" value="ECO:0007669"/>
    <property type="project" value="UniProtKB-KW"/>
</dbReference>
<sequence length="239" mass="25784">MEGRTGNQSEKQVAVVTGGNRGIGLEICKQLASNGVTVVLTARDEKRGAEAVSTLGLSNVVFHELDVSDPSSAARLADFIKEKFGKLDILVNNAGITGTTWSVGDPEIFRQKFFSGDELKAELNNIDSLSEQRLDELSELFLRDFDDGLLEARGWPTGGFSAYKVSKALVNAYSRILAKDHPSLCINCVHPGYVQTDMNFHAGDLPVEEGVRGVLMMAMAPKGGVTGAYLDKTKVVSFV</sequence>
<evidence type="ECO:0000256" key="4">
    <source>
        <dbReference type="RuleBase" id="RU000363"/>
    </source>
</evidence>
<protein>
    <submittedName>
        <fullName evidence="5">Uncharacterized protein</fullName>
    </submittedName>
</protein>
<dbReference type="Gene3D" id="3.40.50.720">
    <property type="entry name" value="NAD(P)-binding Rossmann-like Domain"/>
    <property type="match status" value="1"/>
</dbReference>
<evidence type="ECO:0000256" key="2">
    <source>
        <dbReference type="ARBA" id="ARBA00022857"/>
    </source>
</evidence>
<dbReference type="AlphaFoldDB" id="A0A921R808"/>
<reference evidence="5" key="2">
    <citation type="submission" date="2020-10" db="EMBL/GenBank/DDBJ databases">
        <authorList>
            <person name="Cooper E.A."/>
            <person name="Brenton Z.W."/>
            <person name="Flinn B.S."/>
            <person name="Jenkins J."/>
            <person name="Shu S."/>
            <person name="Flowers D."/>
            <person name="Luo F."/>
            <person name="Wang Y."/>
            <person name="Xia P."/>
            <person name="Barry K."/>
            <person name="Daum C."/>
            <person name="Lipzen A."/>
            <person name="Yoshinaga Y."/>
            <person name="Schmutz J."/>
            <person name="Saski C."/>
            <person name="Vermerris W."/>
            <person name="Kresovich S."/>
        </authorList>
    </citation>
    <scope>NUCLEOTIDE SEQUENCE</scope>
</reference>
<evidence type="ECO:0000256" key="1">
    <source>
        <dbReference type="ARBA" id="ARBA00006484"/>
    </source>
</evidence>
<evidence type="ECO:0000313" key="6">
    <source>
        <dbReference type="Proteomes" id="UP000807115"/>
    </source>
</evidence>
<keyword evidence="2" id="KW-0521">NADP</keyword>
<keyword evidence="3" id="KW-0560">Oxidoreductase</keyword>
<evidence type="ECO:0000313" key="5">
    <source>
        <dbReference type="EMBL" id="KAG0534964.1"/>
    </source>
</evidence>
<dbReference type="Pfam" id="PF00106">
    <property type="entry name" value="adh_short"/>
    <property type="match status" value="1"/>
</dbReference>
<dbReference type="PRINTS" id="PR00080">
    <property type="entry name" value="SDRFAMILY"/>
</dbReference>
<evidence type="ECO:0000256" key="3">
    <source>
        <dbReference type="ARBA" id="ARBA00023002"/>
    </source>
</evidence>
<dbReference type="PRINTS" id="PR00081">
    <property type="entry name" value="GDHRDH"/>
</dbReference>
<dbReference type="InterPro" id="IPR002347">
    <property type="entry name" value="SDR_fam"/>
</dbReference>
<dbReference type="InterPro" id="IPR036291">
    <property type="entry name" value="NAD(P)-bd_dom_sf"/>
</dbReference>
<reference evidence="5" key="1">
    <citation type="journal article" date="2019" name="BMC Genomics">
        <title>A new reference genome for Sorghum bicolor reveals high levels of sequence similarity between sweet and grain genotypes: implications for the genetics of sugar metabolism.</title>
        <authorList>
            <person name="Cooper E.A."/>
            <person name="Brenton Z.W."/>
            <person name="Flinn B.S."/>
            <person name="Jenkins J."/>
            <person name="Shu S."/>
            <person name="Flowers D."/>
            <person name="Luo F."/>
            <person name="Wang Y."/>
            <person name="Xia P."/>
            <person name="Barry K."/>
            <person name="Daum C."/>
            <person name="Lipzen A."/>
            <person name="Yoshinaga Y."/>
            <person name="Schmutz J."/>
            <person name="Saski C."/>
            <person name="Vermerris W."/>
            <person name="Kresovich S."/>
        </authorList>
    </citation>
    <scope>NUCLEOTIDE SEQUENCE</scope>
</reference>
<comment type="similarity">
    <text evidence="1 4">Belongs to the short-chain dehydrogenases/reductases (SDR) family.</text>
</comment>
<dbReference type="PANTHER" id="PTHR43490:SF135">
    <property type="entry name" value="OS02G0640800 PROTEIN"/>
    <property type="match status" value="1"/>
</dbReference>
<dbReference type="SUPFAM" id="SSF51735">
    <property type="entry name" value="NAD(P)-binding Rossmann-fold domains"/>
    <property type="match status" value="1"/>
</dbReference>
<organism evidence="5 6">
    <name type="scientific">Sorghum bicolor</name>
    <name type="common">Sorghum</name>
    <name type="synonym">Sorghum vulgare</name>
    <dbReference type="NCBI Taxonomy" id="4558"/>
    <lineage>
        <taxon>Eukaryota</taxon>
        <taxon>Viridiplantae</taxon>
        <taxon>Streptophyta</taxon>
        <taxon>Embryophyta</taxon>
        <taxon>Tracheophyta</taxon>
        <taxon>Spermatophyta</taxon>
        <taxon>Magnoliopsida</taxon>
        <taxon>Liliopsida</taxon>
        <taxon>Poales</taxon>
        <taxon>Poaceae</taxon>
        <taxon>PACMAD clade</taxon>
        <taxon>Panicoideae</taxon>
        <taxon>Andropogonodae</taxon>
        <taxon>Andropogoneae</taxon>
        <taxon>Sorghinae</taxon>
        <taxon>Sorghum</taxon>
    </lineage>
</organism>
<name>A0A921R808_SORBI</name>
<dbReference type="PANTHER" id="PTHR43490">
    <property type="entry name" value="(+)-NEOMENTHOL DEHYDROGENASE"/>
    <property type="match status" value="1"/>
</dbReference>
<accession>A0A921R808</accession>
<comment type="caution">
    <text evidence="5">The sequence shown here is derived from an EMBL/GenBank/DDBJ whole genome shotgun (WGS) entry which is preliminary data.</text>
</comment>
<gene>
    <name evidence="5" type="ORF">BDA96_04G325000</name>
</gene>
<dbReference type="EMBL" id="CM027683">
    <property type="protein sequence ID" value="KAG0534964.1"/>
    <property type="molecule type" value="Genomic_DNA"/>
</dbReference>
<dbReference type="Proteomes" id="UP000807115">
    <property type="component" value="Chromosome 4"/>
</dbReference>
<proteinExistence type="inferred from homology"/>